<dbReference type="Gene3D" id="1.10.1760.20">
    <property type="match status" value="1"/>
</dbReference>
<accession>A0A0K8J562</accession>
<dbReference type="PANTHER" id="PTHR34295:SF1">
    <property type="entry name" value="BIOTIN TRANSPORTER BIOY"/>
    <property type="match status" value="1"/>
</dbReference>
<feature type="transmembrane region" description="Helical" evidence="3">
    <location>
        <begin position="128"/>
        <end position="150"/>
    </location>
</feature>
<dbReference type="GO" id="GO:0015225">
    <property type="term" value="F:biotin transmembrane transporter activity"/>
    <property type="evidence" value="ECO:0007669"/>
    <property type="project" value="UniProtKB-UniRule"/>
</dbReference>
<dbReference type="InterPro" id="IPR003784">
    <property type="entry name" value="BioY"/>
</dbReference>
<feature type="transmembrane region" description="Helical" evidence="3">
    <location>
        <begin position="85"/>
        <end position="108"/>
    </location>
</feature>
<evidence type="ECO:0000313" key="4">
    <source>
        <dbReference type="EMBL" id="CUH92489.1"/>
    </source>
</evidence>
<dbReference type="KEGG" id="hsd:SD1D_0942"/>
<dbReference type="OrthoDB" id="9803495at2"/>
<dbReference type="EMBL" id="LN879430">
    <property type="protein sequence ID" value="CUH92489.1"/>
    <property type="molecule type" value="Genomic_DNA"/>
</dbReference>
<proteinExistence type="inferred from homology"/>
<dbReference type="AlphaFoldDB" id="A0A0K8J562"/>
<dbReference type="PIRSF" id="PIRSF016661">
    <property type="entry name" value="BioY"/>
    <property type="match status" value="1"/>
</dbReference>
<keyword evidence="2" id="KW-0813">Transport</keyword>
<evidence type="ECO:0000256" key="1">
    <source>
        <dbReference type="ARBA" id="ARBA00010692"/>
    </source>
</evidence>
<evidence type="ECO:0000256" key="3">
    <source>
        <dbReference type="SAM" id="Phobius"/>
    </source>
</evidence>
<organism evidence="4 5">
    <name type="scientific">Herbinix luporum</name>
    <dbReference type="NCBI Taxonomy" id="1679721"/>
    <lineage>
        <taxon>Bacteria</taxon>
        <taxon>Bacillati</taxon>
        <taxon>Bacillota</taxon>
        <taxon>Clostridia</taxon>
        <taxon>Lachnospirales</taxon>
        <taxon>Lachnospiraceae</taxon>
        <taxon>Herbinix</taxon>
    </lineage>
</organism>
<feature type="transmembrane region" description="Helical" evidence="3">
    <location>
        <begin position="60"/>
        <end position="79"/>
    </location>
</feature>
<dbReference type="Pfam" id="PF02632">
    <property type="entry name" value="BioY"/>
    <property type="match status" value="1"/>
</dbReference>
<feature type="transmembrane region" description="Helical" evidence="3">
    <location>
        <begin position="156"/>
        <end position="177"/>
    </location>
</feature>
<keyword evidence="3" id="KW-0812">Transmembrane</keyword>
<protein>
    <recommendedName>
        <fullName evidence="2">Biotin transporter</fullName>
    </recommendedName>
</protein>
<evidence type="ECO:0000313" key="5">
    <source>
        <dbReference type="Proteomes" id="UP000196053"/>
    </source>
</evidence>
<dbReference type="Proteomes" id="UP000196053">
    <property type="component" value="Chromosome I"/>
</dbReference>
<name>A0A0K8J562_9FIRM</name>
<dbReference type="GO" id="GO:0005886">
    <property type="term" value="C:plasma membrane"/>
    <property type="evidence" value="ECO:0007669"/>
    <property type="project" value="UniProtKB-SubCell"/>
</dbReference>
<feature type="transmembrane region" description="Helical" evidence="3">
    <location>
        <begin position="12"/>
        <end position="31"/>
    </location>
</feature>
<reference evidence="5" key="1">
    <citation type="submission" date="2015-09" db="EMBL/GenBank/DDBJ databases">
        <authorList>
            <person name="Wibberg D."/>
        </authorList>
    </citation>
    <scope>NUCLEOTIDE SEQUENCE [LARGE SCALE GENOMIC DNA]</scope>
    <source>
        <strain evidence="5">SD1D</strain>
    </source>
</reference>
<keyword evidence="2" id="KW-1003">Cell membrane</keyword>
<comment type="similarity">
    <text evidence="1 2">Belongs to the BioY family.</text>
</comment>
<gene>
    <name evidence="4" type="ORF">SD1D_0942</name>
</gene>
<keyword evidence="5" id="KW-1185">Reference proteome</keyword>
<keyword evidence="2 3" id="KW-0472">Membrane</keyword>
<sequence>MIYSSSKGLSTKSLIITAMFTAIICVLSQIIIPIQPIPFSLSLLAIFLTGALLEPRYAFLSTLAYLLLGAFGLPVFAGFKGGINILTGMTGGFLMAYPLMAFITSLFYQISLKLKSTSSWNKLNHKTLPALGMVISLFICYLIGSLWFSYVADTTISYALTVCVIPFIAFDLLKIIMALSAAMAIKRVLGQVI</sequence>
<dbReference type="RefSeq" id="WP_058257853.1">
    <property type="nucleotide sequence ID" value="NZ_LN879430.1"/>
</dbReference>
<comment type="subcellular location">
    <subcellularLocation>
        <location evidence="2">Cell membrane</location>
        <topology evidence="2">Multi-pass membrane protein</topology>
    </subcellularLocation>
</comment>
<keyword evidence="3" id="KW-1133">Transmembrane helix</keyword>
<evidence type="ECO:0000256" key="2">
    <source>
        <dbReference type="PIRNR" id="PIRNR016661"/>
    </source>
</evidence>
<dbReference type="PANTHER" id="PTHR34295">
    <property type="entry name" value="BIOTIN TRANSPORTER BIOY"/>
    <property type="match status" value="1"/>
</dbReference>